<evidence type="ECO:0000256" key="5">
    <source>
        <dbReference type="SAM" id="Coils"/>
    </source>
</evidence>
<keyword evidence="8" id="KW-1185">Reference proteome</keyword>
<keyword evidence="5" id="KW-0175">Coiled coil</keyword>
<dbReference type="Pfam" id="PF00931">
    <property type="entry name" value="NB-ARC"/>
    <property type="match status" value="1"/>
</dbReference>
<dbReference type="Gramene" id="PRQ46067">
    <property type="protein sequence ID" value="PRQ46067"/>
    <property type="gene ID" value="RchiOBHm_Chr2g0085111"/>
</dbReference>
<evidence type="ECO:0000256" key="4">
    <source>
        <dbReference type="ARBA" id="ARBA00022840"/>
    </source>
</evidence>
<dbReference type="SUPFAM" id="SSF52058">
    <property type="entry name" value="L domain-like"/>
    <property type="match status" value="1"/>
</dbReference>
<dbReference type="SUPFAM" id="SSF52540">
    <property type="entry name" value="P-loop containing nucleoside triphosphate hydrolases"/>
    <property type="match status" value="1"/>
</dbReference>
<name>A0A2P6RI36_ROSCH</name>
<dbReference type="InterPro" id="IPR027417">
    <property type="entry name" value="P-loop_NTPase"/>
</dbReference>
<sequence>MDFLSAIGRAIVEPIVRYTVQPVARQVGYVIHFKRNLQKLEARVEELRAAREGKNIEVAETQRRGEGIHPDVQLWLTKVEEITAKTDQFLKDECSQENLKCLHGFRPNLTMLHRLSRNSTKLLQEVVELHERRRQLPIVSCGVLREEACIISTGDYQAFESRRPTFKEIMDELKNPNTIRIGVYGIGGVGKTTLVKEVYRQAKQDQTKLFDDVVLVLDVKKNLNPEDLQKKIVEKLDMKISQSDDETIDGRAKRLCGRIKDKNVLVILDDVWEPIDLESVGLPSVATCKILLTSRSRKALSDMGTHKDFQLHILGEEETWVLFENKAGDVVKDPAIQTVAKQVAQNCGGLPVLVVTVASTLKNRTTLPPWKDALTCLQEGSNRDDELTEKAYLGLEWSYNQLTDKQLKPLFLLCGYAVQWNDIVLDDLLYYSVGLGFFEKPYTVERARNALYSWVEKLKDFCLLVESDDDRYVTMHDLVRNAANRIASRDPQILALVKDEDEGGLKEWPDRSFLEKCTTISLPCNGNFPSLPQVMQCPALRMFLLEGNSKPLAIAPTLFKEMKQLNVLSWINMGIGSLPQSLGLLENLRTLCLLYCTLDEISIK</sequence>
<dbReference type="Gene3D" id="3.80.10.10">
    <property type="entry name" value="Ribonuclease Inhibitor"/>
    <property type="match status" value="1"/>
</dbReference>
<dbReference type="PANTHER" id="PTHR33463:SF198">
    <property type="entry name" value="RPP4C3"/>
    <property type="match status" value="1"/>
</dbReference>
<dbReference type="PANTHER" id="PTHR33463">
    <property type="entry name" value="NB-ARC DOMAIN-CONTAINING PROTEIN-RELATED"/>
    <property type="match status" value="1"/>
</dbReference>
<evidence type="ECO:0000256" key="2">
    <source>
        <dbReference type="ARBA" id="ARBA00022741"/>
    </source>
</evidence>
<dbReference type="GO" id="GO:0005524">
    <property type="term" value="F:ATP binding"/>
    <property type="evidence" value="ECO:0007669"/>
    <property type="project" value="UniProtKB-KW"/>
</dbReference>
<dbReference type="OMA" id="CRSESCE"/>
<evidence type="ECO:0000259" key="6">
    <source>
        <dbReference type="Pfam" id="PF00931"/>
    </source>
</evidence>
<evidence type="ECO:0000256" key="3">
    <source>
        <dbReference type="ARBA" id="ARBA00022821"/>
    </source>
</evidence>
<dbReference type="InterPro" id="IPR050905">
    <property type="entry name" value="Plant_NBS-LRR"/>
</dbReference>
<organism evidence="7 8">
    <name type="scientific">Rosa chinensis</name>
    <name type="common">China rose</name>
    <dbReference type="NCBI Taxonomy" id="74649"/>
    <lineage>
        <taxon>Eukaryota</taxon>
        <taxon>Viridiplantae</taxon>
        <taxon>Streptophyta</taxon>
        <taxon>Embryophyta</taxon>
        <taxon>Tracheophyta</taxon>
        <taxon>Spermatophyta</taxon>
        <taxon>Magnoliopsida</taxon>
        <taxon>eudicotyledons</taxon>
        <taxon>Gunneridae</taxon>
        <taxon>Pentapetalae</taxon>
        <taxon>rosids</taxon>
        <taxon>fabids</taxon>
        <taxon>Rosales</taxon>
        <taxon>Rosaceae</taxon>
        <taxon>Rosoideae</taxon>
        <taxon>Rosoideae incertae sedis</taxon>
        <taxon>Rosa</taxon>
    </lineage>
</organism>
<dbReference type="GO" id="GO:0016787">
    <property type="term" value="F:hydrolase activity"/>
    <property type="evidence" value="ECO:0007669"/>
    <property type="project" value="UniProtKB-KW"/>
</dbReference>
<proteinExistence type="inferred from homology"/>
<comment type="caution">
    <text evidence="7">The sequence shown here is derived from an EMBL/GenBank/DDBJ whole genome shotgun (WGS) entry which is preliminary data.</text>
</comment>
<dbReference type="GO" id="GO:0043531">
    <property type="term" value="F:ADP binding"/>
    <property type="evidence" value="ECO:0007669"/>
    <property type="project" value="InterPro"/>
</dbReference>
<keyword evidence="2" id="KW-0547">Nucleotide-binding</keyword>
<feature type="coiled-coil region" evidence="5">
    <location>
        <begin position="30"/>
        <end position="64"/>
    </location>
</feature>
<protein>
    <submittedName>
        <fullName evidence="7">Putative P-loop containing nucleoside triphosphate hydrolase, leucine-rich repeat domain, L</fullName>
    </submittedName>
</protein>
<evidence type="ECO:0000256" key="1">
    <source>
        <dbReference type="ARBA" id="ARBA00008894"/>
    </source>
</evidence>
<dbReference type="PRINTS" id="PR00364">
    <property type="entry name" value="DISEASERSIST"/>
</dbReference>
<feature type="domain" description="NB-ARC" evidence="6">
    <location>
        <begin position="167"/>
        <end position="328"/>
    </location>
</feature>
<dbReference type="InterPro" id="IPR032675">
    <property type="entry name" value="LRR_dom_sf"/>
</dbReference>
<reference evidence="7 8" key="1">
    <citation type="journal article" date="2018" name="Nat. Genet.">
        <title>The Rosa genome provides new insights in the design of modern roses.</title>
        <authorList>
            <person name="Bendahmane M."/>
        </authorList>
    </citation>
    <scope>NUCLEOTIDE SEQUENCE [LARGE SCALE GENOMIC DNA]</scope>
    <source>
        <strain evidence="8">cv. Old Blush</strain>
    </source>
</reference>
<dbReference type="InterPro" id="IPR002182">
    <property type="entry name" value="NB-ARC"/>
</dbReference>
<dbReference type="Gene3D" id="3.40.50.300">
    <property type="entry name" value="P-loop containing nucleotide triphosphate hydrolases"/>
    <property type="match status" value="1"/>
</dbReference>
<dbReference type="GO" id="GO:0006952">
    <property type="term" value="P:defense response"/>
    <property type="evidence" value="ECO:0007669"/>
    <property type="project" value="UniProtKB-KW"/>
</dbReference>
<accession>A0A2P6RI36</accession>
<dbReference type="AlphaFoldDB" id="A0A2P6RI36"/>
<dbReference type="EMBL" id="PDCK01000040">
    <property type="protein sequence ID" value="PRQ46067.1"/>
    <property type="molecule type" value="Genomic_DNA"/>
</dbReference>
<dbReference type="InterPro" id="IPR042197">
    <property type="entry name" value="Apaf_helical"/>
</dbReference>
<keyword evidence="4" id="KW-0067">ATP-binding</keyword>
<dbReference type="Proteomes" id="UP000238479">
    <property type="component" value="Chromosome 2"/>
</dbReference>
<comment type="similarity">
    <text evidence="1">Belongs to the disease resistance NB-LRR family.</text>
</comment>
<keyword evidence="7" id="KW-0378">Hydrolase</keyword>
<evidence type="ECO:0000313" key="7">
    <source>
        <dbReference type="EMBL" id="PRQ46067.1"/>
    </source>
</evidence>
<gene>
    <name evidence="7" type="ORF">RchiOBHm_Chr2g0085111</name>
</gene>
<keyword evidence="3" id="KW-0611">Plant defense</keyword>
<evidence type="ECO:0000313" key="8">
    <source>
        <dbReference type="Proteomes" id="UP000238479"/>
    </source>
</evidence>
<dbReference type="Gene3D" id="1.10.8.430">
    <property type="entry name" value="Helical domain of apoptotic protease-activating factors"/>
    <property type="match status" value="1"/>
</dbReference>